<reference evidence="2 3" key="1">
    <citation type="journal article" date="2009" name="Science">
        <title>Green evolution and dynamic adaptations revealed by genomes of the marine picoeukaryotes Micromonas.</title>
        <authorList>
            <person name="Worden A.Z."/>
            <person name="Lee J.H."/>
            <person name="Mock T."/>
            <person name="Rouze P."/>
            <person name="Simmons M.P."/>
            <person name="Aerts A.L."/>
            <person name="Allen A.E."/>
            <person name="Cuvelier M.L."/>
            <person name="Derelle E."/>
            <person name="Everett M.V."/>
            <person name="Foulon E."/>
            <person name="Grimwood J."/>
            <person name="Gundlach H."/>
            <person name="Henrissat B."/>
            <person name="Napoli C."/>
            <person name="McDonald S.M."/>
            <person name="Parker M.S."/>
            <person name="Rombauts S."/>
            <person name="Salamov A."/>
            <person name="Von Dassow P."/>
            <person name="Badger J.H."/>
            <person name="Coutinho P.M."/>
            <person name="Demir E."/>
            <person name="Dubchak I."/>
            <person name="Gentemann C."/>
            <person name="Eikrem W."/>
            <person name="Gready J.E."/>
            <person name="John U."/>
            <person name="Lanier W."/>
            <person name="Lindquist E.A."/>
            <person name="Lucas S."/>
            <person name="Mayer K.F."/>
            <person name="Moreau H."/>
            <person name="Not F."/>
            <person name="Otillar R."/>
            <person name="Panaud O."/>
            <person name="Pangilinan J."/>
            <person name="Paulsen I."/>
            <person name="Piegu B."/>
            <person name="Poliakov A."/>
            <person name="Robbens S."/>
            <person name="Schmutz J."/>
            <person name="Toulza E."/>
            <person name="Wyss T."/>
            <person name="Zelensky A."/>
            <person name="Zhou K."/>
            <person name="Armbrust E.V."/>
            <person name="Bhattacharya D."/>
            <person name="Goodenough U.W."/>
            <person name="Van de Peer Y."/>
            <person name="Grigoriev I.V."/>
        </authorList>
    </citation>
    <scope>NUCLEOTIDE SEQUENCE [LARGE SCALE GENOMIC DNA]</scope>
    <source>
        <strain evidence="3">RCC299 / NOUM17</strain>
    </source>
</reference>
<feature type="compositionally biased region" description="Basic and acidic residues" evidence="1">
    <location>
        <begin position="223"/>
        <end position="273"/>
    </location>
</feature>
<evidence type="ECO:0000313" key="2">
    <source>
        <dbReference type="EMBL" id="ACO69940.1"/>
    </source>
</evidence>
<feature type="region of interest" description="Disordered" evidence="1">
    <location>
        <begin position="152"/>
        <end position="299"/>
    </location>
</feature>
<dbReference type="Proteomes" id="UP000002009">
    <property type="component" value="Chromosome 10"/>
</dbReference>
<dbReference type="AlphaFoldDB" id="C1FI66"/>
<dbReference type="OMA" id="FAACMSA"/>
<name>C1FI66_MICCC</name>
<proteinExistence type="predicted"/>
<dbReference type="EMBL" id="CP001576">
    <property type="protein sequence ID" value="ACO69940.1"/>
    <property type="molecule type" value="Genomic_DNA"/>
</dbReference>
<dbReference type="KEGG" id="mis:MICPUN_61770"/>
<organism evidence="2 3">
    <name type="scientific">Micromonas commoda (strain RCC299 / NOUM17 / CCMP2709)</name>
    <name type="common">Picoplanktonic green alga</name>
    <dbReference type="NCBI Taxonomy" id="296587"/>
    <lineage>
        <taxon>Eukaryota</taxon>
        <taxon>Viridiplantae</taxon>
        <taxon>Chlorophyta</taxon>
        <taxon>Mamiellophyceae</taxon>
        <taxon>Mamiellales</taxon>
        <taxon>Mamiellaceae</taxon>
        <taxon>Micromonas</taxon>
    </lineage>
</organism>
<feature type="compositionally biased region" description="Basic and acidic residues" evidence="1">
    <location>
        <begin position="176"/>
        <end position="205"/>
    </location>
</feature>
<protein>
    <submittedName>
        <fullName evidence="2">Uncharacterized protein</fullName>
    </submittedName>
</protein>
<dbReference type="GeneID" id="8246690"/>
<dbReference type="RefSeq" id="XP_002508682.1">
    <property type="nucleotide sequence ID" value="XM_002508636.1"/>
</dbReference>
<gene>
    <name evidence="2" type="ORF">MICPUN_61770</name>
</gene>
<sequence length="299" mass="31370">MARGGIFAACMSASVARAAGVGTSYGAAGVGGDGASRARPAAFDELREETAREAALNEVFRKEFAREQRRLQRSVDDIVDAAKRGGIDGGRTGGGGGGGGRAGRAGNARWSGCAAVSATLVLACVAALAALAYFGGIDDVVAMTIAPIAQSNARGGAPSARARDAPRGAHPFAARMRRDFEQSRREVRDLHRKLDETTAREERLEGSLSPWALTASLSPDPPRYLRDEDEATWKAREKAEADAKAKEAEKANEKAAKRDEDADFVAEKKDEPSARSSRASRKATAPRRAGGGKASSSRA</sequence>
<evidence type="ECO:0000256" key="1">
    <source>
        <dbReference type="SAM" id="MobiDB-lite"/>
    </source>
</evidence>
<dbReference type="InParanoid" id="C1FI66"/>
<keyword evidence="3" id="KW-1185">Reference proteome</keyword>
<evidence type="ECO:0000313" key="3">
    <source>
        <dbReference type="Proteomes" id="UP000002009"/>
    </source>
</evidence>
<accession>C1FI66</accession>